<accession>A0A1F5EBQ9</accession>
<dbReference type="PROSITE" id="PS50943">
    <property type="entry name" value="HTH_CROC1"/>
    <property type="match status" value="1"/>
</dbReference>
<dbReference type="CDD" id="cd00093">
    <property type="entry name" value="HTH_XRE"/>
    <property type="match status" value="1"/>
</dbReference>
<dbReference type="EMBL" id="MEZX01000002">
    <property type="protein sequence ID" value="OGD64803.1"/>
    <property type="molecule type" value="Genomic_DNA"/>
</dbReference>
<dbReference type="Gene3D" id="1.10.260.40">
    <property type="entry name" value="lambda repressor-like DNA-binding domains"/>
    <property type="match status" value="1"/>
</dbReference>
<dbReference type="AlphaFoldDB" id="A0A1F5EBQ9"/>
<proteinExistence type="predicted"/>
<evidence type="ECO:0000313" key="3">
    <source>
        <dbReference type="Proteomes" id="UP000177481"/>
    </source>
</evidence>
<dbReference type="InterPro" id="IPR001387">
    <property type="entry name" value="Cro/C1-type_HTH"/>
</dbReference>
<dbReference type="Pfam" id="PF01381">
    <property type="entry name" value="HTH_3"/>
    <property type="match status" value="1"/>
</dbReference>
<dbReference type="InterPro" id="IPR010982">
    <property type="entry name" value="Lambda_DNA-bd_dom_sf"/>
</dbReference>
<feature type="domain" description="HTH cro/C1-type" evidence="1">
    <location>
        <begin position="59"/>
        <end position="113"/>
    </location>
</feature>
<protein>
    <recommendedName>
        <fullName evidence="1">HTH cro/C1-type domain-containing protein</fullName>
    </recommendedName>
</protein>
<name>A0A1F5EBQ9_9BACT</name>
<organism evidence="2 3">
    <name type="scientific">Candidatus Berkelbacteria bacterium RIFCSPLOWO2_01_FULL_50_28</name>
    <dbReference type="NCBI Taxonomy" id="1797471"/>
    <lineage>
        <taxon>Bacteria</taxon>
        <taxon>Candidatus Berkelbacteria</taxon>
    </lineage>
</organism>
<dbReference type="SMART" id="SM00530">
    <property type="entry name" value="HTH_XRE"/>
    <property type="match status" value="1"/>
</dbReference>
<evidence type="ECO:0000313" key="2">
    <source>
        <dbReference type="EMBL" id="OGD64803.1"/>
    </source>
</evidence>
<comment type="caution">
    <text evidence="2">The sequence shown here is derived from an EMBL/GenBank/DDBJ whole genome shotgun (WGS) entry which is preliminary data.</text>
</comment>
<evidence type="ECO:0000259" key="1">
    <source>
        <dbReference type="PROSITE" id="PS50943"/>
    </source>
</evidence>
<dbReference type="GO" id="GO:0003677">
    <property type="term" value="F:DNA binding"/>
    <property type="evidence" value="ECO:0007669"/>
    <property type="project" value="InterPro"/>
</dbReference>
<dbReference type="Proteomes" id="UP000177481">
    <property type="component" value="Unassembled WGS sequence"/>
</dbReference>
<reference evidence="2 3" key="1">
    <citation type="journal article" date="2016" name="Nat. Commun.">
        <title>Thousands of microbial genomes shed light on interconnected biogeochemical processes in an aquifer system.</title>
        <authorList>
            <person name="Anantharaman K."/>
            <person name="Brown C.T."/>
            <person name="Hug L.A."/>
            <person name="Sharon I."/>
            <person name="Castelle C.J."/>
            <person name="Probst A.J."/>
            <person name="Thomas B.C."/>
            <person name="Singh A."/>
            <person name="Wilkins M.J."/>
            <person name="Karaoz U."/>
            <person name="Brodie E.L."/>
            <person name="Williams K.H."/>
            <person name="Hubbard S.S."/>
            <person name="Banfield J.F."/>
        </authorList>
    </citation>
    <scope>NUCLEOTIDE SEQUENCE [LARGE SCALE GENOMIC DNA]</scope>
</reference>
<dbReference type="SUPFAM" id="SSF47413">
    <property type="entry name" value="lambda repressor-like DNA-binding domains"/>
    <property type="match status" value="1"/>
</dbReference>
<dbReference type="STRING" id="1797471.A3A71_02035"/>
<gene>
    <name evidence="2" type="ORF">A3A71_02035</name>
</gene>
<sequence>MKKIEIDLEALFDELPLGPKSGVFWKERSVRLERRAKARHRAEERSVPRPEPPDFIKAIILRRAQLNISQAGLAQKLHTHQAVISRLETGQGKHRLEFLIRVYAALGLKLKLSLELPNDSKVI</sequence>